<dbReference type="EMBL" id="BAUP01000136">
    <property type="protein sequence ID" value="GAJ46760.1"/>
    <property type="molecule type" value="Genomic_DNA"/>
</dbReference>
<accession>A0A023E033</accession>
<comment type="caution">
    <text evidence="1">The sequence shown here is derived from an EMBL/GenBank/DDBJ whole genome shotgun (WGS) entry which is preliminary data.</text>
</comment>
<organism evidence="1 2">
    <name type="scientific">Holospora elegans E1</name>
    <dbReference type="NCBI Taxonomy" id="1427503"/>
    <lineage>
        <taxon>Bacteria</taxon>
        <taxon>Pseudomonadati</taxon>
        <taxon>Pseudomonadota</taxon>
        <taxon>Alphaproteobacteria</taxon>
        <taxon>Holosporales</taxon>
        <taxon>Holosporaceae</taxon>
        <taxon>Holospora</taxon>
    </lineage>
</organism>
<evidence type="ECO:0008006" key="3">
    <source>
        <dbReference type="Google" id="ProtNLM"/>
    </source>
</evidence>
<keyword evidence="2" id="KW-1185">Reference proteome</keyword>
<evidence type="ECO:0000313" key="2">
    <source>
        <dbReference type="Proteomes" id="UP000024842"/>
    </source>
</evidence>
<name>A0A023E033_9PROT</name>
<dbReference type="AlphaFoldDB" id="A0A023E033"/>
<sequence length="57" mass="6329">MPVRVLTSGMVANCKQASQRFEGIDAQNLLSDKGYDTNQIVNEARKNNINPVILPKK</sequence>
<reference evidence="1 2" key="1">
    <citation type="journal article" date="2014" name="FEMS Microbiol. Lett.">
        <title>Draft genome sequences of three Holospora species (Holospora obtusa, Holospora undulata, and Holospora elegans), endonuclear symbiotic bacteria of the ciliate Paramecium caudatum.</title>
        <authorList>
            <person name="Dohra H."/>
            <person name="Tanaka K."/>
            <person name="Suzuki T."/>
            <person name="Fujishima M."/>
            <person name="Suzuki H."/>
        </authorList>
    </citation>
    <scope>NUCLEOTIDE SEQUENCE [LARGE SCALE GENOMIC DNA]</scope>
    <source>
        <strain evidence="1 2">E1</strain>
    </source>
</reference>
<protein>
    <recommendedName>
        <fullName evidence="3">Transposase</fullName>
    </recommendedName>
</protein>
<evidence type="ECO:0000313" key="1">
    <source>
        <dbReference type="EMBL" id="GAJ46760.1"/>
    </source>
</evidence>
<proteinExistence type="predicted"/>
<gene>
    <name evidence="1" type="ORF">HE1_01099</name>
</gene>
<dbReference type="Proteomes" id="UP000024842">
    <property type="component" value="Unassembled WGS sequence"/>
</dbReference>